<protein>
    <recommendedName>
        <fullName evidence="1">dihydrofolate reductase</fullName>
        <ecNumber evidence="1">1.5.1.3</ecNumber>
    </recommendedName>
</protein>
<feature type="domain" description="DHFR" evidence="11">
    <location>
        <begin position="6"/>
        <end position="213"/>
    </location>
</feature>
<dbReference type="GO" id="GO:0046654">
    <property type="term" value="P:tetrahydrofolate biosynthetic process"/>
    <property type="evidence" value="ECO:0007669"/>
    <property type="project" value="InterPro"/>
</dbReference>
<dbReference type="CDD" id="cd00209">
    <property type="entry name" value="DHFR"/>
    <property type="match status" value="1"/>
</dbReference>
<dbReference type="Gene3D" id="3.40.430.10">
    <property type="entry name" value="Dihydrofolate Reductase, subunit A"/>
    <property type="match status" value="1"/>
</dbReference>
<dbReference type="PANTHER" id="PTHR21208">
    <property type="entry name" value="ADP-DEPENDENT GLUCOKINASE"/>
    <property type="match status" value="1"/>
</dbReference>
<evidence type="ECO:0000256" key="8">
    <source>
        <dbReference type="ARBA" id="ARBA00023002"/>
    </source>
</evidence>
<dbReference type="Gene3D" id="3.40.366.10">
    <property type="entry name" value="Malonyl-Coenzyme A Acyl Carrier Protein, domain 2"/>
    <property type="match status" value="1"/>
</dbReference>
<dbReference type="InterPro" id="IPR001227">
    <property type="entry name" value="Ac_transferase_dom_sf"/>
</dbReference>
<dbReference type="InterPro" id="IPR016035">
    <property type="entry name" value="Acyl_Trfase/lysoPLipase"/>
</dbReference>
<evidence type="ECO:0000256" key="10">
    <source>
        <dbReference type="SAM" id="Phobius"/>
    </source>
</evidence>
<dbReference type="PANTHER" id="PTHR21208:SF0">
    <property type="entry name" value="ADP-DEPENDENT GLUCOKINASE"/>
    <property type="match status" value="1"/>
</dbReference>
<dbReference type="SUPFAM" id="SSF53597">
    <property type="entry name" value="Dihydrofolate reductase-like"/>
    <property type="match status" value="1"/>
</dbReference>
<dbReference type="Gene3D" id="3.40.1190.20">
    <property type="match status" value="1"/>
</dbReference>
<dbReference type="GO" id="GO:0006006">
    <property type="term" value="P:glucose metabolic process"/>
    <property type="evidence" value="ECO:0007669"/>
    <property type="project" value="TreeGrafter"/>
</dbReference>
<dbReference type="GO" id="GO:0004146">
    <property type="term" value="F:dihydrofolate reductase activity"/>
    <property type="evidence" value="ECO:0007669"/>
    <property type="project" value="UniProtKB-EC"/>
</dbReference>
<dbReference type="InterPro" id="IPR007666">
    <property type="entry name" value="ADP_PFK/GK"/>
</dbReference>
<dbReference type="PROSITE" id="PS51255">
    <property type="entry name" value="ADPK"/>
    <property type="match status" value="1"/>
</dbReference>
<dbReference type="InterPro" id="IPR001796">
    <property type="entry name" value="DHFR_dom"/>
</dbReference>
<dbReference type="Proteomes" id="UP000887561">
    <property type="component" value="Unplaced"/>
</dbReference>
<sequence length="1019" mass="116416">MSSKIPMNIIAAVDENFGIGKNNSLPWRLPKEYKHFINLTTTTKNPNKINAVLMGRKCWESIPEKYRPLKNRLNIVMTKTWVDENLIFINSLDSLNLILESKPYENLIETIWNIGGKQIYSLGIEHQNLNKIVLTKIDKNFDCDVKFPEINWNQFIEEENGEIMMFPFNTPYNYLLNWAFVCFAIPWLYSYFNEQHRLTTMPVEQAMLKAWENFIAQPSIKFRKVIVGINCNVDVIVSGVSVINNLNISSPNPIGDKEMLGGFEDLYEVFVHFFTRGAPAERFMANDLTFDKIVSAIEDNQLHAQHYIGGNAALMAQKIASAFPHATPYLVGPIGPRSQALLHPSIVRNNFTRIVQDEMHVILEYKQGEILGEYVAPASSRFIISHDQFSGSAMVIEMFFKAIMQFRPDLIIFSGIHSMEAQNQEARLEKLRLIKRSLLQINPLIPIHLQLGSMPDANIADDILKRIIPNVDSLGINEQELTFLSRVGGGPFKEQYPISAGTLHAYKAVEMLYWLLSNYGHDRNNPESKNYNQRLQRIHFYSLTYHIMVSKGPDWSNLAAGLAAGARLAGRQSCNLALSSGRATDFDKLEIRSSQTVLLDKQVNKVFKFNPHSPLASWMRGDLVFIYTPVFVCKFPQHTVGVDDAIAASALLYSQFFKLERKNWIFNIRTMRSVAKIDSSKNSLQLRRPEKRLLKLTFDHIPMKDQVVIMFPGYGTQYLTMGRNVIDNPNSKRLFDQANEFLKFDLFDLCQNGPKTKLDQIIYSHMAIFVSSLAAFEKLKTEQPDIMDRLTDVAGFGLGEFCALVAANVINYDDALRMMKIYADATERCSQLSYSGMITIRTCAESQLLKALSEAKEYSESKGELPLCELAGYLFCHVKIIAGTMKSLEFLNQHANHFKFQILKRLPIYGAFHTTLMNEAANDVREYLEGINEINIPCINVYSNYTGRPHLFQIKRIKRDIVRQITNPIKWEQIAQLLFQKRQNEAFPSYIEVGPGKQLGNILYNIGKKTRNTCIHYPP</sequence>
<dbReference type="AlphaFoldDB" id="A0A915N2D5"/>
<dbReference type="GO" id="GO:0043843">
    <property type="term" value="F:ADP-specific glucokinase activity"/>
    <property type="evidence" value="ECO:0007669"/>
    <property type="project" value="TreeGrafter"/>
</dbReference>
<reference evidence="13" key="1">
    <citation type="submission" date="2022-11" db="UniProtKB">
        <authorList>
            <consortium name="WormBaseParasite"/>
        </authorList>
    </citation>
    <scope>IDENTIFICATION</scope>
</reference>
<evidence type="ECO:0000259" key="11">
    <source>
        <dbReference type="PROSITE" id="PS51330"/>
    </source>
</evidence>
<dbReference type="Gene3D" id="3.30.70.250">
    <property type="entry name" value="Malonyl-CoA ACP transacylase, ACP-binding"/>
    <property type="match status" value="1"/>
</dbReference>
<keyword evidence="4" id="KW-0479">Metal-binding</keyword>
<dbReference type="PROSITE" id="PS51330">
    <property type="entry name" value="DHFR_2"/>
    <property type="match status" value="1"/>
</dbReference>
<evidence type="ECO:0000256" key="9">
    <source>
        <dbReference type="ARBA" id="ARBA00023152"/>
    </source>
</evidence>
<keyword evidence="12" id="KW-1185">Reference proteome</keyword>
<evidence type="ECO:0000313" key="12">
    <source>
        <dbReference type="Proteomes" id="UP000887561"/>
    </source>
</evidence>
<proteinExistence type="predicted"/>
<dbReference type="EC" id="1.5.1.3" evidence="1"/>
<keyword evidence="2" id="KW-0554">One-carbon metabolism</keyword>
<feature type="transmembrane region" description="Helical" evidence="10">
    <location>
        <begin position="174"/>
        <end position="192"/>
    </location>
</feature>
<dbReference type="InterPro" id="IPR029056">
    <property type="entry name" value="Ribokinase-like"/>
</dbReference>
<evidence type="ECO:0000256" key="5">
    <source>
        <dbReference type="ARBA" id="ARBA00022777"/>
    </source>
</evidence>
<dbReference type="GO" id="GO:0005783">
    <property type="term" value="C:endoplasmic reticulum"/>
    <property type="evidence" value="ECO:0007669"/>
    <property type="project" value="TreeGrafter"/>
</dbReference>
<keyword evidence="8" id="KW-0560">Oxidoreductase</keyword>
<keyword evidence="3" id="KW-0808">Transferase</keyword>
<evidence type="ECO:0000256" key="7">
    <source>
        <dbReference type="ARBA" id="ARBA00022857"/>
    </source>
</evidence>
<accession>A0A915N2D5</accession>
<keyword evidence="5" id="KW-0418">Kinase</keyword>
<dbReference type="GO" id="GO:0046872">
    <property type="term" value="F:metal ion binding"/>
    <property type="evidence" value="ECO:0007669"/>
    <property type="project" value="UniProtKB-KW"/>
</dbReference>
<keyword evidence="10" id="KW-1133">Transmembrane helix</keyword>
<keyword evidence="10" id="KW-0472">Membrane</keyword>
<dbReference type="GO" id="GO:0006730">
    <property type="term" value="P:one-carbon metabolic process"/>
    <property type="evidence" value="ECO:0007669"/>
    <property type="project" value="UniProtKB-KW"/>
</dbReference>
<dbReference type="InterPro" id="IPR014043">
    <property type="entry name" value="Acyl_transferase_dom"/>
</dbReference>
<name>A0A915N2D5_MELJA</name>
<evidence type="ECO:0000313" key="13">
    <source>
        <dbReference type="WBParaSite" id="scaffold6362_cov299.g10748"/>
    </source>
</evidence>
<dbReference type="PRINTS" id="PR00070">
    <property type="entry name" value="DHFR"/>
</dbReference>
<dbReference type="PROSITE" id="PS00075">
    <property type="entry name" value="DHFR_1"/>
    <property type="match status" value="1"/>
</dbReference>
<dbReference type="InterPro" id="IPR024072">
    <property type="entry name" value="DHFR-like_dom_sf"/>
</dbReference>
<dbReference type="SMART" id="SM00827">
    <property type="entry name" value="PKS_AT"/>
    <property type="match status" value="1"/>
</dbReference>
<keyword evidence="6" id="KW-0460">Magnesium</keyword>
<evidence type="ECO:0000256" key="4">
    <source>
        <dbReference type="ARBA" id="ARBA00022723"/>
    </source>
</evidence>
<dbReference type="Pfam" id="PF04587">
    <property type="entry name" value="ADP_PFK_GK"/>
    <property type="match status" value="1"/>
</dbReference>
<dbReference type="InterPro" id="IPR017925">
    <property type="entry name" value="DHFR_CS"/>
</dbReference>
<dbReference type="WBParaSite" id="scaffold6362_cov299.g10748">
    <property type="protein sequence ID" value="scaffold6362_cov299.g10748"/>
    <property type="gene ID" value="scaffold6362_cov299.g10748"/>
</dbReference>
<dbReference type="SUPFAM" id="SSF52151">
    <property type="entry name" value="FabD/lysophospholipase-like"/>
    <property type="match status" value="1"/>
</dbReference>
<dbReference type="Pfam" id="PF00186">
    <property type="entry name" value="DHFR_1"/>
    <property type="match status" value="1"/>
</dbReference>
<dbReference type="SUPFAM" id="SSF53613">
    <property type="entry name" value="Ribokinase-like"/>
    <property type="match status" value="1"/>
</dbReference>
<dbReference type="GO" id="GO:0006096">
    <property type="term" value="P:glycolytic process"/>
    <property type="evidence" value="ECO:0007669"/>
    <property type="project" value="UniProtKB-KW"/>
</dbReference>
<evidence type="ECO:0000256" key="1">
    <source>
        <dbReference type="ARBA" id="ARBA00012856"/>
    </source>
</evidence>
<evidence type="ECO:0000256" key="6">
    <source>
        <dbReference type="ARBA" id="ARBA00022842"/>
    </source>
</evidence>
<keyword evidence="9" id="KW-0324">Glycolysis</keyword>
<evidence type="ECO:0000256" key="3">
    <source>
        <dbReference type="ARBA" id="ARBA00022679"/>
    </source>
</evidence>
<keyword evidence="7" id="KW-0521">NADP</keyword>
<keyword evidence="10" id="KW-0812">Transmembrane</keyword>
<evidence type="ECO:0000256" key="2">
    <source>
        <dbReference type="ARBA" id="ARBA00022563"/>
    </source>
</evidence>
<organism evidence="12 13">
    <name type="scientific">Meloidogyne javanica</name>
    <name type="common">Root-knot nematode worm</name>
    <dbReference type="NCBI Taxonomy" id="6303"/>
    <lineage>
        <taxon>Eukaryota</taxon>
        <taxon>Metazoa</taxon>
        <taxon>Ecdysozoa</taxon>
        <taxon>Nematoda</taxon>
        <taxon>Chromadorea</taxon>
        <taxon>Rhabditida</taxon>
        <taxon>Tylenchina</taxon>
        <taxon>Tylenchomorpha</taxon>
        <taxon>Tylenchoidea</taxon>
        <taxon>Meloidogynidae</taxon>
        <taxon>Meloidogyninae</taxon>
        <taxon>Meloidogyne</taxon>
        <taxon>Meloidogyne incognita group</taxon>
    </lineage>
</organism>